<proteinExistence type="predicted"/>
<accession>A0AAE4L3U0</accession>
<dbReference type="RefSeq" id="WP_005783138.1">
    <property type="nucleotide sequence ID" value="NZ_CAXSNX010000051.1"/>
</dbReference>
<dbReference type="EMBL" id="JAWDET010000001">
    <property type="protein sequence ID" value="MDU0239074.1"/>
    <property type="molecule type" value="Genomic_DNA"/>
</dbReference>
<evidence type="ECO:0000313" key="1">
    <source>
        <dbReference type="EMBL" id="MDU0239074.1"/>
    </source>
</evidence>
<reference evidence="1" key="1">
    <citation type="submission" date="2023-10" db="EMBL/GenBank/DDBJ databases">
        <title>Genome of Potential pathogenic bacteria in Crohn's disease.</title>
        <authorList>
            <person name="Rodriguez-Palacios A."/>
        </authorList>
    </citation>
    <scope>NUCLEOTIDE SEQUENCE</scope>
    <source>
        <strain evidence="1">CavFT-hAR11</strain>
    </source>
</reference>
<gene>
    <name evidence="1" type="ORF">RVH43_00095</name>
</gene>
<dbReference type="Proteomes" id="UP001181239">
    <property type="component" value="Unassembled WGS sequence"/>
</dbReference>
<dbReference type="AlphaFoldDB" id="A0AAE4L3U0"/>
<comment type="caution">
    <text evidence="1">The sequence shown here is derived from an EMBL/GenBank/DDBJ whole genome shotgun (WGS) entry which is preliminary data.</text>
</comment>
<sequence>MGIIKVQCSCGMLWLSETLGGYDTICDHDGKICGAVNYQDEQFQIIQPEECKKHKRDTMKELKGALQQVKMEIG</sequence>
<protein>
    <submittedName>
        <fullName evidence="1">Uncharacterized protein</fullName>
    </submittedName>
</protein>
<name>A0AAE4L3U0_PHOVU</name>
<organism evidence="1 2">
    <name type="scientific">Phocaeicola vulgatus</name>
    <name type="common">Bacteroides vulgatus</name>
    <dbReference type="NCBI Taxonomy" id="821"/>
    <lineage>
        <taxon>Bacteria</taxon>
        <taxon>Pseudomonadati</taxon>
        <taxon>Bacteroidota</taxon>
        <taxon>Bacteroidia</taxon>
        <taxon>Bacteroidales</taxon>
        <taxon>Bacteroidaceae</taxon>
        <taxon>Phocaeicola</taxon>
    </lineage>
</organism>
<evidence type="ECO:0000313" key="2">
    <source>
        <dbReference type="Proteomes" id="UP001181239"/>
    </source>
</evidence>